<sequence>MPAAAPLALEATALAKRYAGTTALGDVDLRVTTGSVHGLLGPNGAGKTTLLRLIFGLAHPDAGTMTLFGRPVTAGRTDPQLGGFVEAPQFYPHLSGRRNLEMLSAYDHRSDPAHLETLLEQVGLAQRAGDRVAGYSLGMRQRLGIAAALLRRPRLLVLDEPSNGLDPAGIRDLRTLTGELAADGLTILLSSHRMDEVEAVCDAVTILHRGAVAYAGTVDALRAQAPAPEYRLHTADDAAAVATARAHKAVTVEWYLTGGLLVRAQQSDLDGYVVNLGRDGIAVQALHRSTSALEQMFFRLTKADGQTRGAVDAQARQEAAVG</sequence>
<dbReference type="SMART" id="SM00382">
    <property type="entry name" value="AAA"/>
    <property type="match status" value="1"/>
</dbReference>
<dbReference type="RefSeq" id="WP_203918693.1">
    <property type="nucleotide sequence ID" value="NZ_BONZ01000030.1"/>
</dbReference>
<comment type="similarity">
    <text evidence="1">Belongs to the ABC transporter superfamily.</text>
</comment>
<protein>
    <submittedName>
        <fullName evidence="6">ABC transporter</fullName>
    </submittedName>
</protein>
<dbReference type="Proteomes" id="UP000642748">
    <property type="component" value="Unassembled WGS sequence"/>
</dbReference>
<keyword evidence="7" id="KW-1185">Reference proteome</keyword>
<dbReference type="EMBL" id="BONZ01000030">
    <property type="protein sequence ID" value="GIH15065.1"/>
    <property type="molecule type" value="Genomic_DNA"/>
</dbReference>
<evidence type="ECO:0000259" key="5">
    <source>
        <dbReference type="PROSITE" id="PS50893"/>
    </source>
</evidence>
<dbReference type="Gene3D" id="3.40.50.300">
    <property type="entry name" value="P-loop containing nucleotide triphosphate hydrolases"/>
    <property type="match status" value="1"/>
</dbReference>
<organism evidence="6 7">
    <name type="scientific">Rugosimonospora africana</name>
    <dbReference type="NCBI Taxonomy" id="556532"/>
    <lineage>
        <taxon>Bacteria</taxon>
        <taxon>Bacillati</taxon>
        <taxon>Actinomycetota</taxon>
        <taxon>Actinomycetes</taxon>
        <taxon>Micromonosporales</taxon>
        <taxon>Micromonosporaceae</taxon>
        <taxon>Rugosimonospora</taxon>
    </lineage>
</organism>
<dbReference type="AlphaFoldDB" id="A0A8J3QSR6"/>
<dbReference type="PANTHER" id="PTHR43335">
    <property type="entry name" value="ABC TRANSPORTER, ATP-BINDING PROTEIN"/>
    <property type="match status" value="1"/>
</dbReference>
<feature type="domain" description="ABC transporter" evidence="5">
    <location>
        <begin position="9"/>
        <end position="234"/>
    </location>
</feature>
<dbReference type="InterPro" id="IPR003439">
    <property type="entry name" value="ABC_transporter-like_ATP-bd"/>
</dbReference>
<evidence type="ECO:0000256" key="3">
    <source>
        <dbReference type="ARBA" id="ARBA00022741"/>
    </source>
</evidence>
<dbReference type="PROSITE" id="PS00211">
    <property type="entry name" value="ABC_TRANSPORTER_1"/>
    <property type="match status" value="1"/>
</dbReference>
<evidence type="ECO:0000313" key="6">
    <source>
        <dbReference type="EMBL" id="GIH15065.1"/>
    </source>
</evidence>
<evidence type="ECO:0000256" key="4">
    <source>
        <dbReference type="ARBA" id="ARBA00022840"/>
    </source>
</evidence>
<dbReference type="PROSITE" id="PS50893">
    <property type="entry name" value="ABC_TRANSPORTER_2"/>
    <property type="match status" value="1"/>
</dbReference>
<dbReference type="PANTHER" id="PTHR43335:SF4">
    <property type="entry name" value="ABC TRANSPORTER, ATP-BINDING PROTEIN"/>
    <property type="match status" value="1"/>
</dbReference>
<dbReference type="InterPro" id="IPR017871">
    <property type="entry name" value="ABC_transporter-like_CS"/>
</dbReference>
<keyword evidence="4" id="KW-0067">ATP-binding</keyword>
<accession>A0A8J3QSR6</accession>
<dbReference type="Pfam" id="PF00005">
    <property type="entry name" value="ABC_tran"/>
    <property type="match status" value="1"/>
</dbReference>
<reference evidence="6" key="1">
    <citation type="submission" date="2021-01" db="EMBL/GenBank/DDBJ databases">
        <title>Whole genome shotgun sequence of Rugosimonospora africana NBRC 104875.</title>
        <authorList>
            <person name="Komaki H."/>
            <person name="Tamura T."/>
        </authorList>
    </citation>
    <scope>NUCLEOTIDE SEQUENCE</scope>
    <source>
        <strain evidence="6">NBRC 104875</strain>
    </source>
</reference>
<evidence type="ECO:0000256" key="2">
    <source>
        <dbReference type="ARBA" id="ARBA00022448"/>
    </source>
</evidence>
<proteinExistence type="inferred from homology"/>
<name>A0A8J3QSR6_9ACTN</name>
<dbReference type="GO" id="GO:0005524">
    <property type="term" value="F:ATP binding"/>
    <property type="evidence" value="ECO:0007669"/>
    <property type="project" value="UniProtKB-KW"/>
</dbReference>
<dbReference type="InterPro" id="IPR003593">
    <property type="entry name" value="AAA+_ATPase"/>
</dbReference>
<evidence type="ECO:0000256" key="1">
    <source>
        <dbReference type="ARBA" id="ARBA00005417"/>
    </source>
</evidence>
<dbReference type="GO" id="GO:0016887">
    <property type="term" value="F:ATP hydrolysis activity"/>
    <property type="evidence" value="ECO:0007669"/>
    <property type="project" value="InterPro"/>
</dbReference>
<comment type="caution">
    <text evidence="6">The sequence shown here is derived from an EMBL/GenBank/DDBJ whole genome shotgun (WGS) entry which is preliminary data.</text>
</comment>
<keyword evidence="2" id="KW-0813">Transport</keyword>
<gene>
    <name evidence="6" type="ORF">Raf01_32370</name>
</gene>
<evidence type="ECO:0000313" key="7">
    <source>
        <dbReference type="Proteomes" id="UP000642748"/>
    </source>
</evidence>
<dbReference type="SUPFAM" id="SSF52540">
    <property type="entry name" value="P-loop containing nucleoside triphosphate hydrolases"/>
    <property type="match status" value="1"/>
</dbReference>
<keyword evidence="3" id="KW-0547">Nucleotide-binding</keyword>
<dbReference type="InterPro" id="IPR027417">
    <property type="entry name" value="P-loop_NTPase"/>
</dbReference>